<sequence length="422" mass="49127">MHIVFIVGSYYPYYSAVSKCVGNVAEVLSRTHKVTVICEKNYMHQEEEENYKNLKILRVASKEKQTREILLNKASGFKGIKRVCLRAAFDAYKLLQVTRFLFLSRVSIKTELVNLYTKKLEEIEGQIDLIIPASMPFESLVAADKYKNTVKKDVKIVPYLFDQFVDSRTLHRFALIKKIKRNKHKELENNILSNSHSIMAMHSFKKYFLNEYPQLHNINYVEHPLILENENTSSSVKFERLKISYIGGLYKNYVEPNYVLELFKQGQFESVELHFYIIGNCNRIVDKYSSENANWIVNHGGVDKKRAEIALRESDFLISIAENNGIQMSSKIFEYMSFGKPIIHFYTVSNDVNLKILEKYPLALCLKQDQSKTGSNIIKLKRFLEESYNKIVLFDEVVRIFPDATPEYTAELVETILKEQAR</sequence>
<comment type="caution">
    <text evidence="1">The sequence shown here is derived from an EMBL/GenBank/DDBJ whole genome shotgun (WGS) entry which is preliminary data.</text>
</comment>
<dbReference type="EMBL" id="QXQA01000030">
    <property type="protein sequence ID" value="RIX45868.1"/>
    <property type="molecule type" value="Genomic_DNA"/>
</dbReference>
<organism evidence="1 2">
    <name type="scientific">Paenibacillus nanensis</name>
    <dbReference type="NCBI Taxonomy" id="393251"/>
    <lineage>
        <taxon>Bacteria</taxon>
        <taxon>Bacillati</taxon>
        <taxon>Bacillota</taxon>
        <taxon>Bacilli</taxon>
        <taxon>Bacillales</taxon>
        <taxon>Paenibacillaceae</taxon>
        <taxon>Paenibacillus</taxon>
    </lineage>
</organism>
<dbReference type="Proteomes" id="UP000266482">
    <property type="component" value="Unassembled WGS sequence"/>
</dbReference>
<keyword evidence="2" id="KW-1185">Reference proteome</keyword>
<evidence type="ECO:0000313" key="2">
    <source>
        <dbReference type="Proteomes" id="UP000266482"/>
    </source>
</evidence>
<accession>A0A3A1UJQ6</accession>
<evidence type="ECO:0000313" key="1">
    <source>
        <dbReference type="EMBL" id="RIX45868.1"/>
    </source>
</evidence>
<reference evidence="1 2" key="1">
    <citation type="submission" date="2018-09" db="EMBL/GenBank/DDBJ databases">
        <title>Paenibacillus aracenensis nov. sp. isolated from a cave in southern Spain.</title>
        <authorList>
            <person name="Jurado V."/>
            <person name="Gutierrez-Patricio S."/>
            <person name="Gonzalez-Pimentel J.L."/>
            <person name="Miller A.Z."/>
            <person name="Laiz L."/>
            <person name="Saiz-Jimenez C."/>
        </authorList>
    </citation>
    <scope>NUCLEOTIDE SEQUENCE [LARGE SCALE GENOMIC DNA]</scope>
    <source>
        <strain evidence="1 2">DSM 22867</strain>
    </source>
</reference>
<dbReference type="RefSeq" id="WP_119603168.1">
    <property type="nucleotide sequence ID" value="NZ_QXQA01000030.1"/>
</dbReference>
<name>A0A3A1UJQ6_9BACL</name>
<evidence type="ECO:0008006" key="3">
    <source>
        <dbReference type="Google" id="ProtNLM"/>
    </source>
</evidence>
<gene>
    <name evidence="1" type="ORF">D3P08_26675</name>
</gene>
<dbReference type="Gene3D" id="3.40.50.2000">
    <property type="entry name" value="Glycogen Phosphorylase B"/>
    <property type="match status" value="1"/>
</dbReference>
<dbReference type="OrthoDB" id="2052976at2"/>
<protein>
    <recommendedName>
        <fullName evidence="3">Glycosyltransferase family 1 protein</fullName>
    </recommendedName>
</protein>
<dbReference type="AlphaFoldDB" id="A0A3A1UJQ6"/>
<proteinExistence type="predicted"/>